<keyword evidence="1 2" id="KW-0732">Signal</keyword>
<dbReference type="PANTHER" id="PTHR22953">
    <property type="entry name" value="ACID PHOSPHATASE RELATED"/>
    <property type="match status" value="1"/>
</dbReference>
<feature type="domain" description="Calcineurin-like phosphoesterase" evidence="3">
    <location>
        <begin position="109"/>
        <end position="272"/>
    </location>
</feature>
<evidence type="ECO:0000259" key="3">
    <source>
        <dbReference type="Pfam" id="PF00149"/>
    </source>
</evidence>
<dbReference type="InterPro" id="IPR008963">
    <property type="entry name" value="Purple_acid_Pase-like_N"/>
</dbReference>
<proteinExistence type="predicted"/>
<name>A0A517R8Q4_9PLAN</name>
<gene>
    <name evidence="4" type="ORF">Pan241w_03110</name>
</gene>
<accession>A0A517R8Q4</accession>
<dbReference type="Proteomes" id="UP000317171">
    <property type="component" value="Chromosome"/>
</dbReference>
<dbReference type="Gene3D" id="3.60.21.10">
    <property type="match status" value="1"/>
</dbReference>
<feature type="signal peptide" evidence="2">
    <location>
        <begin position="1"/>
        <end position="19"/>
    </location>
</feature>
<organism evidence="4 5">
    <name type="scientific">Gimesia alba</name>
    <dbReference type="NCBI Taxonomy" id="2527973"/>
    <lineage>
        <taxon>Bacteria</taxon>
        <taxon>Pseudomonadati</taxon>
        <taxon>Planctomycetota</taxon>
        <taxon>Planctomycetia</taxon>
        <taxon>Planctomycetales</taxon>
        <taxon>Planctomycetaceae</taxon>
        <taxon>Gimesia</taxon>
    </lineage>
</organism>
<keyword evidence="5" id="KW-1185">Reference proteome</keyword>
<dbReference type="KEGG" id="gaz:Pan241w_03110"/>
<dbReference type="InterPro" id="IPR029052">
    <property type="entry name" value="Metallo-depent_PP-like"/>
</dbReference>
<dbReference type="EMBL" id="CP036269">
    <property type="protein sequence ID" value="QDT40255.1"/>
    <property type="molecule type" value="Genomic_DNA"/>
</dbReference>
<evidence type="ECO:0000256" key="2">
    <source>
        <dbReference type="SAM" id="SignalP"/>
    </source>
</evidence>
<dbReference type="SUPFAM" id="SSF56300">
    <property type="entry name" value="Metallo-dependent phosphatases"/>
    <property type="match status" value="1"/>
</dbReference>
<dbReference type="OrthoDB" id="9804511at2"/>
<dbReference type="InterPro" id="IPR004843">
    <property type="entry name" value="Calcineurin-like_PHP"/>
</dbReference>
<protein>
    <recommendedName>
        <fullName evidence="3">Calcineurin-like phosphoesterase domain-containing protein</fullName>
    </recommendedName>
</protein>
<reference evidence="4 5" key="1">
    <citation type="submission" date="2019-02" db="EMBL/GenBank/DDBJ databases">
        <title>Deep-cultivation of Planctomycetes and their phenomic and genomic characterization uncovers novel biology.</title>
        <authorList>
            <person name="Wiegand S."/>
            <person name="Jogler M."/>
            <person name="Boedeker C."/>
            <person name="Pinto D."/>
            <person name="Vollmers J."/>
            <person name="Rivas-Marin E."/>
            <person name="Kohn T."/>
            <person name="Peeters S.H."/>
            <person name="Heuer A."/>
            <person name="Rast P."/>
            <person name="Oberbeckmann S."/>
            <person name="Bunk B."/>
            <person name="Jeske O."/>
            <person name="Meyerdierks A."/>
            <person name="Storesund J.E."/>
            <person name="Kallscheuer N."/>
            <person name="Luecker S."/>
            <person name="Lage O.M."/>
            <person name="Pohl T."/>
            <person name="Merkel B.J."/>
            <person name="Hornburger P."/>
            <person name="Mueller R.-W."/>
            <person name="Bruemmer F."/>
            <person name="Labrenz M."/>
            <person name="Spormann A.M."/>
            <person name="Op den Camp H."/>
            <person name="Overmann J."/>
            <person name="Amann R."/>
            <person name="Jetten M.S.M."/>
            <person name="Mascher T."/>
            <person name="Medema M.H."/>
            <person name="Devos D.P."/>
            <person name="Kaster A.-K."/>
            <person name="Ovreas L."/>
            <person name="Rohde M."/>
            <person name="Galperin M.Y."/>
            <person name="Jogler C."/>
        </authorList>
    </citation>
    <scope>NUCLEOTIDE SEQUENCE [LARGE SCALE GENOMIC DNA]</scope>
    <source>
        <strain evidence="4 5">Pan241w</strain>
    </source>
</reference>
<dbReference type="GO" id="GO:0046872">
    <property type="term" value="F:metal ion binding"/>
    <property type="evidence" value="ECO:0007669"/>
    <property type="project" value="InterPro"/>
</dbReference>
<dbReference type="PANTHER" id="PTHR22953:SF153">
    <property type="entry name" value="PURPLE ACID PHOSPHATASE"/>
    <property type="match status" value="1"/>
</dbReference>
<dbReference type="AlphaFoldDB" id="A0A517R8Q4"/>
<dbReference type="RefSeq" id="WP_145209891.1">
    <property type="nucleotide sequence ID" value="NZ_CP036269.1"/>
</dbReference>
<feature type="chain" id="PRO_5022105420" description="Calcineurin-like phosphoesterase domain-containing protein" evidence="2">
    <location>
        <begin position="20"/>
        <end position="384"/>
    </location>
</feature>
<evidence type="ECO:0000256" key="1">
    <source>
        <dbReference type="ARBA" id="ARBA00022729"/>
    </source>
</evidence>
<dbReference type="Gene3D" id="2.60.40.380">
    <property type="entry name" value="Purple acid phosphatase-like, N-terminal"/>
    <property type="match status" value="1"/>
</dbReference>
<dbReference type="SUPFAM" id="SSF49363">
    <property type="entry name" value="Purple acid phosphatase, N-terminal domain"/>
    <property type="match status" value="1"/>
</dbReference>
<dbReference type="InterPro" id="IPR039331">
    <property type="entry name" value="PAPs-like"/>
</dbReference>
<dbReference type="GO" id="GO:0003993">
    <property type="term" value="F:acid phosphatase activity"/>
    <property type="evidence" value="ECO:0007669"/>
    <property type="project" value="InterPro"/>
</dbReference>
<evidence type="ECO:0000313" key="5">
    <source>
        <dbReference type="Proteomes" id="UP000317171"/>
    </source>
</evidence>
<sequence length="384" mass="44177" precursor="true">MRTLLFFLCISFVTQTVSATEIQRIWLTHKSNQPDKIVVNWLTEQPGDSIVRYGLSPESMDTVRLEEATTLHHVEVPLAHQNATYHYSVKTGTQQSAINTFKAYPTDLLRVAIVADWQSKPDLSSLIKEDVHLLLTAGDNIRNLWQTCGVGQRKCIKPYIELIETYPELFQSTPFMPILGNHDREVHPRDKTPPAHAVYDVEATAFRRFFELPDEEWKWHFDLPQFDLRFIGLDFNHISDFGTTWQTCHAFDRNSDQYRWYESLTTKAPGKVVTLYNERNANIRSQLRGGWHQLFQRGTICVTGFGYYAERAELDGLTYYNTSLSGTGTQYADPHSQFLAGKHSYLLLTCERSSGTMTVELKSLKNEVLDRQRFPASVRKSSKP</sequence>
<evidence type="ECO:0000313" key="4">
    <source>
        <dbReference type="EMBL" id="QDT40255.1"/>
    </source>
</evidence>
<dbReference type="Pfam" id="PF00149">
    <property type="entry name" value="Metallophos"/>
    <property type="match status" value="1"/>
</dbReference>